<keyword evidence="9" id="KW-1185">Reference proteome</keyword>
<keyword evidence="4 6" id="KW-1133">Transmembrane helix</keyword>
<keyword evidence="2" id="KW-1003">Cell membrane</keyword>
<dbReference type="eggNOG" id="COG0577">
    <property type="taxonomic scope" value="Bacteria"/>
</dbReference>
<evidence type="ECO:0000256" key="3">
    <source>
        <dbReference type="ARBA" id="ARBA00022692"/>
    </source>
</evidence>
<feature type="transmembrane region" description="Helical" evidence="6">
    <location>
        <begin position="386"/>
        <end position="412"/>
    </location>
</feature>
<accession>A0A174DY66</accession>
<dbReference type="AlphaFoldDB" id="A0A174DY66"/>
<feature type="transmembrane region" description="Helical" evidence="6">
    <location>
        <begin position="280"/>
        <end position="298"/>
    </location>
</feature>
<dbReference type="OrthoDB" id="1652557at2"/>
<feature type="transmembrane region" description="Helical" evidence="6">
    <location>
        <begin position="52"/>
        <end position="73"/>
    </location>
</feature>
<dbReference type="EMBL" id="MAPZ01000017">
    <property type="protein sequence ID" value="OBY11037.1"/>
    <property type="molecule type" value="Genomic_DNA"/>
</dbReference>
<comment type="caution">
    <text evidence="8">The sequence shown here is derived from an EMBL/GenBank/DDBJ whole genome shotgun (WGS) entry which is preliminary data.</text>
</comment>
<proteinExistence type="predicted"/>
<evidence type="ECO:0000256" key="2">
    <source>
        <dbReference type="ARBA" id="ARBA00022475"/>
    </source>
</evidence>
<feature type="transmembrane region" description="Helical" evidence="6">
    <location>
        <begin position="20"/>
        <end position="40"/>
    </location>
</feature>
<feature type="transmembrane region" description="Helical" evidence="6">
    <location>
        <begin position="199"/>
        <end position="217"/>
    </location>
</feature>
<sequence>MGVFKYIFLTIKNDLKENYFYMITMTMSIAIIFVSFNIIYNEEIVPQRSYEYTILSILGVVVLSVLILFMIFANSYYLEDKYKEYGVITLSGKSTFEIFIIISVRNLIMSLVAILLGCILGYIINPIIMRKVFQMINIENPTSYVCTQSLAITIIMTIVECLVVFLINSGQIYKKKIKELIIKKKSSFIPNVKRSKMKMYIYIIFYFIPLISLLLPVSRKDIAFVMLAAIVTSIFGIQGVVRYVIPNALADYKNKNFITDKIKLIIISNLYTSIKRSTSLVLMYIITAVVTIVVIGQYQEYSVINIFALASFIFVVVILNFTIMYKFFIEAYRRKENFEQLRLLGYSYKEISKIILTEVIAYYFIVNILVLIQITLVFLASNLAGFISIMFVLKVLVQYISITVFFGIISLVGYKKIACKKTSVRRIS</sequence>
<evidence type="ECO:0000313" key="8">
    <source>
        <dbReference type="EMBL" id="OBY11037.1"/>
    </source>
</evidence>
<evidence type="ECO:0000256" key="6">
    <source>
        <dbReference type="SAM" id="Phobius"/>
    </source>
</evidence>
<evidence type="ECO:0000256" key="1">
    <source>
        <dbReference type="ARBA" id="ARBA00004651"/>
    </source>
</evidence>
<feature type="transmembrane region" description="Helical" evidence="6">
    <location>
        <begin position="149"/>
        <end position="168"/>
    </location>
</feature>
<feature type="transmembrane region" description="Helical" evidence="6">
    <location>
        <begin position="359"/>
        <end position="380"/>
    </location>
</feature>
<dbReference type="InterPro" id="IPR052536">
    <property type="entry name" value="ABC-4_Integral_Memb_Prot"/>
</dbReference>
<evidence type="ECO:0000313" key="9">
    <source>
        <dbReference type="Proteomes" id="UP000092714"/>
    </source>
</evidence>
<evidence type="ECO:0000256" key="4">
    <source>
        <dbReference type="ARBA" id="ARBA00022989"/>
    </source>
</evidence>
<evidence type="ECO:0000259" key="7">
    <source>
        <dbReference type="Pfam" id="PF02687"/>
    </source>
</evidence>
<evidence type="ECO:0000256" key="5">
    <source>
        <dbReference type="ARBA" id="ARBA00023136"/>
    </source>
</evidence>
<dbReference type="InterPro" id="IPR003838">
    <property type="entry name" value="ABC3_permease_C"/>
</dbReference>
<comment type="subcellular location">
    <subcellularLocation>
        <location evidence="1">Cell membrane</location>
        <topology evidence="1">Multi-pass membrane protein</topology>
    </subcellularLocation>
</comment>
<gene>
    <name evidence="8" type="ORF">CP373A1_07735</name>
</gene>
<keyword evidence="3 6" id="KW-0812">Transmembrane</keyword>
<dbReference type="GO" id="GO:0005886">
    <property type="term" value="C:plasma membrane"/>
    <property type="evidence" value="ECO:0007669"/>
    <property type="project" value="UniProtKB-SubCell"/>
</dbReference>
<dbReference type="RefSeq" id="WP_027098668.1">
    <property type="nucleotide sequence ID" value="NZ_CABJAZ010000013.1"/>
</dbReference>
<keyword evidence="5 6" id="KW-0472">Membrane</keyword>
<dbReference type="GeneID" id="42776502"/>
<protein>
    <recommendedName>
        <fullName evidence="7">ABC3 transporter permease C-terminal domain-containing protein</fullName>
    </recommendedName>
</protein>
<dbReference type="Pfam" id="PF02687">
    <property type="entry name" value="FtsX"/>
    <property type="match status" value="1"/>
</dbReference>
<reference evidence="8 9" key="1">
    <citation type="submission" date="2016-06" db="EMBL/GenBank/DDBJ databases">
        <authorList>
            <person name="Kjaerup R.B."/>
            <person name="Dalgaard T.S."/>
            <person name="Juul-Madsen H.R."/>
        </authorList>
    </citation>
    <scope>NUCLEOTIDE SEQUENCE [LARGE SCALE GENOMIC DNA]</scope>
    <source>
        <strain evidence="8 9">373-A1</strain>
    </source>
</reference>
<dbReference type="PANTHER" id="PTHR46795:SF3">
    <property type="entry name" value="ABC TRANSPORTER PERMEASE"/>
    <property type="match status" value="1"/>
</dbReference>
<name>A0A174DY66_9CLOT</name>
<feature type="transmembrane region" description="Helical" evidence="6">
    <location>
        <begin position="304"/>
        <end position="325"/>
    </location>
</feature>
<feature type="transmembrane region" description="Helical" evidence="6">
    <location>
        <begin position="223"/>
        <end position="245"/>
    </location>
</feature>
<dbReference type="PANTHER" id="PTHR46795">
    <property type="entry name" value="ABC TRANSPORTER PERMEASE-RELATED-RELATED"/>
    <property type="match status" value="1"/>
</dbReference>
<dbReference type="Proteomes" id="UP000092714">
    <property type="component" value="Unassembled WGS sequence"/>
</dbReference>
<feature type="domain" description="ABC3 transporter permease C-terminal" evidence="7">
    <location>
        <begin position="57"/>
        <end position="176"/>
    </location>
</feature>
<feature type="transmembrane region" description="Helical" evidence="6">
    <location>
        <begin position="111"/>
        <end position="129"/>
    </location>
</feature>
<organism evidence="8 9">
    <name type="scientific">Clostridium paraputrificum</name>
    <dbReference type="NCBI Taxonomy" id="29363"/>
    <lineage>
        <taxon>Bacteria</taxon>
        <taxon>Bacillati</taxon>
        <taxon>Bacillota</taxon>
        <taxon>Clostridia</taxon>
        <taxon>Eubacteriales</taxon>
        <taxon>Clostridiaceae</taxon>
        <taxon>Clostridium</taxon>
    </lineage>
</organism>